<dbReference type="Proteomes" id="UP000483672">
    <property type="component" value="Unassembled WGS sequence"/>
</dbReference>
<keyword evidence="5" id="KW-0862">Zinc</keyword>
<evidence type="ECO:0000256" key="4">
    <source>
        <dbReference type="ARBA" id="ARBA00022801"/>
    </source>
</evidence>
<comment type="cofactor">
    <cofactor evidence="1">
        <name>Zn(2+)</name>
        <dbReference type="ChEBI" id="CHEBI:29105"/>
    </cofactor>
</comment>
<dbReference type="PROSITE" id="PS00758">
    <property type="entry name" value="ARGE_DAPE_CPG2_1"/>
    <property type="match status" value="1"/>
</dbReference>
<dbReference type="OrthoDB" id="3064516at2759"/>
<feature type="domain" description="Peptidase M20 dimerisation" evidence="8">
    <location>
        <begin position="228"/>
        <end position="313"/>
    </location>
</feature>
<evidence type="ECO:0000259" key="8">
    <source>
        <dbReference type="Pfam" id="PF07687"/>
    </source>
</evidence>
<organism evidence="9 12">
    <name type="scientific">Orbilia oligospora</name>
    <name type="common">Nematode-trapping fungus</name>
    <name type="synonym">Arthrobotrys oligospora</name>
    <dbReference type="NCBI Taxonomy" id="2813651"/>
    <lineage>
        <taxon>Eukaryota</taxon>
        <taxon>Fungi</taxon>
        <taxon>Dikarya</taxon>
        <taxon>Ascomycota</taxon>
        <taxon>Pezizomycotina</taxon>
        <taxon>Orbiliomycetes</taxon>
        <taxon>Orbiliales</taxon>
        <taxon>Orbiliaceae</taxon>
        <taxon>Orbilia</taxon>
    </lineage>
</organism>
<keyword evidence="4" id="KW-0378">Hydrolase</keyword>
<gene>
    <name evidence="10" type="ORF">TWF191_001039</name>
    <name evidence="11" type="ORF">TWF679_000347</name>
    <name evidence="9" type="ORF">TWF788_007970</name>
</gene>
<dbReference type="SUPFAM" id="SSF53187">
    <property type="entry name" value="Zn-dependent exopeptidases"/>
    <property type="match status" value="1"/>
</dbReference>
<evidence type="ECO:0000256" key="7">
    <source>
        <dbReference type="SAM" id="SignalP"/>
    </source>
</evidence>
<dbReference type="InterPro" id="IPR050072">
    <property type="entry name" value="Peptidase_M20A"/>
</dbReference>
<feature type="region of interest" description="Disordered" evidence="6">
    <location>
        <begin position="451"/>
        <end position="470"/>
    </location>
</feature>
<dbReference type="PANTHER" id="PTHR43808">
    <property type="entry name" value="ACETYLORNITHINE DEACETYLASE"/>
    <property type="match status" value="1"/>
</dbReference>
<dbReference type="PROSITE" id="PS00759">
    <property type="entry name" value="ARGE_DAPE_CPG2_2"/>
    <property type="match status" value="1"/>
</dbReference>
<dbReference type="InterPro" id="IPR002933">
    <property type="entry name" value="Peptidase_M20"/>
</dbReference>
<feature type="signal peptide" evidence="7">
    <location>
        <begin position="1"/>
        <end position="21"/>
    </location>
</feature>
<protein>
    <recommendedName>
        <fullName evidence="8">Peptidase M20 dimerisation domain-containing protein</fullName>
    </recommendedName>
</protein>
<evidence type="ECO:0000256" key="5">
    <source>
        <dbReference type="ARBA" id="ARBA00022833"/>
    </source>
</evidence>
<evidence type="ECO:0000256" key="1">
    <source>
        <dbReference type="ARBA" id="ARBA00001947"/>
    </source>
</evidence>
<dbReference type="CDD" id="cd05652">
    <property type="entry name" value="M20_ArgE_DapE-like_fungal"/>
    <property type="match status" value="1"/>
</dbReference>
<keyword evidence="3" id="KW-0479">Metal-binding</keyword>
<dbReference type="Pfam" id="PF01546">
    <property type="entry name" value="Peptidase_M20"/>
    <property type="match status" value="1"/>
</dbReference>
<reference evidence="12 13" key="1">
    <citation type="submission" date="2019-06" db="EMBL/GenBank/DDBJ databases">
        <authorList>
            <person name="Palmer J.M."/>
        </authorList>
    </citation>
    <scope>NUCLEOTIDE SEQUENCE [LARGE SCALE GENOMIC DNA]</scope>
    <source>
        <strain evidence="10 13">TWF191</strain>
        <strain evidence="11">TWF679</strain>
        <strain evidence="9 12">TWF788</strain>
    </source>
</reference>
<feature type="chain" id="PRO_5041171792" description="Peptidase M20 dimerisation domain-containing protein" evidence="7">
    <location>
        <begin position="22"/>
        <end position="490"/>
    </location>
</feature>
<feature type="compositionally biased region" description="Basic and acidic residues" evidence="6">
    <location>
        <begin position="451"/>
        <end position="467"/>
    </location>
</feature>
<dbReference type="AlphaFoldDB" id="A0A6G1MB48"/>
<evidence type="ECO:0000313" key="10">
    <source>
        <dbReference type="EMBL" id="KAF3207462.1"/>
    </source>
</evidence>
<evidence type="ECO:0000313" key="12">
    <source>
        <dbReference type="Proteomes" id="UP000479691"/>
    </source>
</evidence>
<comment type="similarity">
    <text evidence="2">Belongs to the peptidase M20A family.</text>
</comment>
<dbReference type="Pfam" id="PF07687">
    <property type="entry name" value="M20_dimer"/>
    <property type="match status" value="1"/>
</dbReference>
<accession>A0A6G1MB48</accession>
<proteinExistence type="inferred from homology"/>
<dbReference type="Proteomes" id="UP000614610">
    <property type="component" value="Unassembled WGS sequence"/>
</dbReference>
<dbReference type="Gene3D" id="3.40.630.10">
    <property type="entry name" value="Zn peptidases"/>
    <property type="match status" value="1"/>
</dbReference>
<dbReference type="EMBL" id="WIWT01000010">
    <property type="protein sequence ID" value="KAF3218935.1"/>
    <property type="molecule type" value="Genomic_DNA"/>
</dbReference>
<sequence>MRLYASPSLIALSAAPLVVHSLQLPFGIDIQIPAVLDAHLNTIKTQISQIQVPSFINKIIDPTGSSPLLSLHRDLVSIPSVTGNEEQVARFLETYLQSKGFKVELIPIQSPEYPKKRYNVFAYPEGGSRSAPILLTSHIDTVPPFLPFKDGLRTVHGRGSCDAKASVASQIIAAEELLAQKHITEDTVSLLFVVGEETNGDGMRHMNTFDLKWDAVVFGEPTELKLAVGHKGLAMLEVEAKGRASHSGYPNLGVNANSHMINALYKLDNLKLPSSDLLGNTTLNIGVMSGGVAANVIPAFAKAEVAIRIGAEHFIDVKVLVDDALKGIEGVEATWKQPHYDPVFCDHDLEGFETIALSYGTDIPNLKGRHKKYLYGPGSILVAHGDNEKIDKSDLYEAVKGYKRIVRGILNAKAVVVADPAKSETVVPPVKAAVVVEPSVQVVEPEVEKVVVPEASGDKEDSKKSDDEEKVEYVTILPVDHIYKHERKNE</sequence>
<dbReference type="PANTHER" id="PTHR43808:SF8">
    <property type="entry name" value="PEPTIDASE M20 DIMERISATION DOMAIN-CONTAINING PROTEIN"/>
    <property type="match status" value="1"/>
</dbReference>
<evidence type="ECO:0000256" key="3">
    <source>
        <dbReference type="ARBA" id="ARBA00022723"/>
    </source>
</evidence>
<keyword evidence="7" id="KW-0732">Signal</keyword>
<evidence type="ECO:0000256" key="6">
    <source>
        <dbReference type="SAM" id="MobiDB-lite"/>
    </source>
</evidence>
<dbReference type="InterPro" id="IPR036264">
    <property type="entry name" value="Bact_exopeptidase_dim_dom"/>
</dbReference>
<evidence type="ECO:0000256" key="2">
    <source>
        <dbReference type="ARBA" id="ARBA00006247"/>
    </source>
</evidence>
<evidence type="ECO:0000313" key="9">
    <source>
        <dbReference type="EMBL" id="KAF3176484.1"/>
    </source>
</evidence>
<comment type="caution">
    <text evidence="9">The sequence shown here is derived from an EMBL/GenBank/DDBJ whole genome shotgun (WGS) entry which is preliminary data.</text>
</comment>
<name>A0A6G1MB48_ORBOL</name>
<dbReference type="Proteomes" id="UP000479691">
    <property type="component" value="Unassembled WGS sequence"/>
</dbReference>
<dbReference type="InterPro" id="IPR001261">
    <property type="entry name" value="ArgE/DapE_CS"/>
</dbReference>
<dbReference type="GO" id="GO:0016787">
    <property type="term" value="F:hydrolase activity"/>
    <property type="evidence" value="ECO:0007669"/>
    <property type="project" value="UniProtKB-KW"/>
</dbReference>
<evidence type="ECO:0000313" key="13">
    <source>
        <dbReference type="Proteomes" id="UP000483672"/>
    </source>
</evidence>
<dbReference type="EMBL" id="JAABOE010000048">
    <property type="protein sequence ID" value="KAF3176484.1"/>
    <property type="molecule type" value="Genomic_DNA"/>
</dbReference>
<dbReference type="EMBL" id="WIPF01000114">
    <property type="protein sequence ID" value="KAF3207462.1"/>
    <property type="molecule type" value="Genomic_DNA"/>
</dbReference>
<dbReference type="Gene3D" id="3.30.70.360">
    <property type="match status" value="1"/>
</dbReference>
<dbReference type="InterPro" id="IPR011650">
    <property type="entry name" value="Peptidase_M20_dimer"/>
</dbReference>
<evidence type="ECO:0000313" key="11">
    <source>
        <dbReference type="EMBL" id="KAF3218935.1"/>
    </source>
</evidence>
<dbReference type="SUPFAM" id="SSF55031">
    <property type="entry name" value="Bacterial exopeptidase dimerisation domain"/>
    <property type="match status" value="1"/>
</dbReference>
<dbReference type="GO" id="GO:0046872">
    <property type="term" value="F:metal ion binding"/>
    <property type="evidence" value="ECO:0007669"/>
    <property type="project" value="UniProtKB-KW"/>
</dbReference>